<comment type="caution">
    <text evidence="5">The sequence shown here is derived from an EMBL/GenBank/DDBJ whole genome shotgun (WGS) entry which is preliminary data.</text>
</comment>
<keyword evidence="2" id="KW-0808">Transferase</keyword>
<dbReference type="GO" id="GO:0008168">
    <property type="term" value="F:methyltransferase activity"/>
    <property type="evidence" value="ECO:0007669"/>
    <property type="project" value="UniProtKB-KW"/>
</dbReference>
<dbReference type="Gene3D" id="1.10.10.10">
    <property type="entry name" value="Winged helix-like DNA-binding domain superfamily/Winged helix DNA-binding domain"/>
    <property type="match status" value="1"/>
</dbReference>
<accession>A0ABU8MG24</accession>
<organism evidence="5 6">
    <name type="scientific">Actinomycetospora flava</name>
    <dbReference type="NCBI Taxonomy" id="3129232"/>
    <lineage>
        <taxon>Bacteria</taxon>
        <taxon>Bacillati</taxon>
        <taxon>Actinomycetota</taxon>
        <taxon>Actinomycetes</taxon>
        <taxon>Pseudonocardiales</taxon>
        <taxon>Pseudonocardiaceae</taxon>
        <taxon>Actinomycetospora</taxon>
    </lineage>
</organism>
<dbReference type="InterPro" id="IPR029063">
    <property type="entry name" value="SAM-dependent_MTases_sf"/>
</dbReference>
<dbReference type="CDD" id="cd02440">
    <property type="entry name" value="AdoMet_MTases"/>
    <property type="match status" value="1"/>
</dbReference>
<dbReference type="PANTHER" id="PTHR43712:SF2">
    <property type="entry name" value="O-METHYLTRANSFERASE CICE"/>
    <property type="match status" value="1"/>
</dbReference>
<dbReference type="SUPFAM" id="SSF53335">
    <property type="entry name" value="S-adenosyl-L-methionine-dependent methyltransferases"/>
    <property type="match status" value="1"/>
</dbReference>
<dbReference type="Pfam" id="PF00891">
    <property type="entry name" value="Methyltransf_2"/>
    <property type="match status" value="1"/>
</dbReference>
<protein>
    <submittedName>
        <fullName evidence="5">Methyltransferase</fullName>
    </submittedName>
</protein>
<dbReference type="RefSeq" id="WP_337707265.1">
    <property type="nucleotide sequence ID" value="NZ_JBBEGM010000023.1"/>
</dbReference>
<dbReference type="SUPFAM" id="SSF46785">
    <property type="entry name" value="Winged helix' DNA-binding domain"/>
    <property type="match status" value="1"/>
</dbReference>
<evidence type="ECO:0000256" key="1">
    <source>
        <dbReference type="ARBA" id="ARBA00022603"/>
    </source>
</evidence>
<feature type="domain" description="O-methyltransferase C-terminal" evidence="4">
    <location>
        <begin position="145"/>
        <end position="331"/>
    </location>
</feature>
<dbReference type="InterPro" id="IPR001077">
    <property type="entry name" value="COMT_C"/>
</dbReference>
<evidence type="ECO:0000313" key="6">
    <source>
        <dbReference type="Proteomes" id="UP001369736"/>
    </source>
</evidence>
<keyword evidence="6" id="KW-1185">Reference proteome</keyword>
<name>A0ABU8MG24_9PSEU</name>
<sequence length="352" mass="37461">MLSDARNPSALDPTALYRLRDGAYAADLVLAAVSKFDLFDWLVHHGPVPAVELCEAMGWAARPADVLLTLCAAHGLIERFVEADDLVAVSEFGRWHLSGDTSFDLRPYYGSLAERPGVAEFASVLRTDRPAAWASAAPNGAPGSDWSGRLSDPHFAAGITAAMDARGAFLAPTAAQVLRDLPIRRLLDIGGSSGIYAMALLEDRPDAAATVLERSPVDDAARTLLSSRGAGERIEVVTADMFADPWPHGCDTHLFSQVLHDWDAERVEQLLAASHKALAPGGLLIDLDAHVDGRRTGPLPVAEYSALLMHSTPGKCWSVDELAGIAARVGFVGVEVRPCAGDRSALVFTKAP</sequence>
<dbReference type="PROSITE" id="PS51683">
    <property type="entry name" value="SAM_OMT_II"/>
    <property type="match status" value="1"/>
</dbReference>
<dbReference type="Proteomes" id="UP001369736">
    <property type="component" value="Unassembled WGS sequence"/>
</dbReference>
<evidence type="ECO:0000256" key="3">
    <source>
        <dbReference type="ARBA" id="ARBA00022691"/>
    </source>
</evidence>
<keyword evidence="1 5" id="KW-0489">Methyltransferase</keyword>
<gene>
    <name evidence="5" type="ORF">WCD58_32365</name>
</gene>
<dbReference type="InterPro" id="IPR036390">
    <property type="entry name" value="WH_DNA-bd_sf"/>
</dbReference>
<dbReference type="Gene3D" id="3.40.50.150">
    <property type="entry name" value="Vaccinia Virus protein VP39"/>
    <property type="match status" value="1"/>
</dbReference>
<evidence type="ECO:0000256" key="2">
    <source>
        <dbReference type="ARBA" id="ARBA00022679"/>
    </source>
</evidence>
<dbReference type="PANTHER" id="PTHR43712">
    <property type="entry name" value="PUTATIVE (AFU_ORTHOLOGUE AFUA_4G14580)-RELATED"/>
    <property type="match status" value="1"/>
</dbReference>
<evidence type="ECO:0000259" key="4">
    <source>
        <dbReference type="Pfam" id="PF00891"/>
    </source>
</evidence>
<dbReference type="InterPro" id="IPR016461">
    <property type="entry name" value="COMT-like"/>
</dbReference>
<dbReference type="InterPro" id="IPR036388">
    <property type="entry name" value="WH-like_DNA-bd_sf"/>
</dbReference>
<reference evidence="5 6" key="1">
    <citation type="submission" date="2024-03" db="EMBL/GenBank/DDBJ databases">
        <title>Actinomycetospora sp. OC33-EN07, a novel actinomycete isolated from wild orchid (Aerides multiflora).</title>
        <authorList>
            <person name="Suriyachadkun C."/>
        </authorList>
    </citation>
    <scope>NUCLEOTIDE SEQUENCE [LARGE SCALE GENOMIC DNA]</scope>
    <source>
        <strain evidence="5 6">OC33-EN07</strain>
    </source>
</reference>
<keyword evidence="3" id="KW-0949">S-adenosyl-L-methionine</keyword>
<dbReference type="EMBL" id="JBBEGM010000023">
    <property type="protein sequence ID" value="MEJ2865888.1"/>
    <property type="molecule type" value="Genomic_DNA"/>
</dbReference>
<proteinExistence type="predicted"/>
<dbReference type="GO" id="GO:0032259">
    <property type="term" value="P:methylation"/>
    <property type="evidence" value="ECO:0007669"/>
    <property type="project" value="UniProtKB-KW"/>
</dbReference>
<evidence type="ECO:0000313" key="5">
    <source>
        <dbReference type="EMBL" id="MEJ2865888.1"/>
    </source>
</evidence>